<feature type="domain" description="RRM" evidence="8">
    <location>
        <begin position="303"/>
        <end position="378"/>
    </location>
</feature>
<dbReference type="GO" id="GO:0005634">
    <property type="term" value="C:nucleus"/>
    <property type="evidence" value="ECO:0007669"/>
    <property type="project" value="UniProtKB-SubCell"/>
</dbReference>
<evidence type="ECO:0000256" key="3">
    <source>
        <dbReference type="ARBA" id="ARBA00022737"/>
    </source>
</evidence>
<keyword evidence="5" id="KW-0539">Nucleus</keyword>
<gene>
    <name evidence="9" type="primary">RBM19</name>
    <name evidence="9" type="synonym">rbm19</name>
</gene>
<dbReference type="GeneID" id="108927532"/>
<feature type="compositionally biased region" description="Acidic residues" evidence="7">
    <location>
        <begin position="193"/>
        <end position="212"/>
    </location>
</feature>
<reference evidence="9" key="2">
    <citation type="submission" date="2025-08" db="UniProtKB">
        <authorList>
            <consortium name="Ensembl"/>
        </authorList>
    </citation>
    <scope>IDENTIFICATION</scope>
</reference>
<dbReference type="CDD" id="cd12571">
    <property type="entry name" value="RRM6_RBM19"/>
    <property type="match status" value="1"/>
</dbReference>
<name>A0A8C9U675_SCLFO</name>
<dbReference type="CDD" id="cd12318">
    <property type="entry name" value="RRM5_RBM19_like"/>
    <property type="match status" value="1"/>
</dbReference>
<dbReference type="FunFam" id="3.30.70.330:FF:000738">
    <property type="entry name" value="RNA-binding motif protein 19"/>
    <property type="match status" value="1"/>
</dbReference>
<keyword evidence="4 6" id="KW-0694">RNA-binding</keyword>
<dbReference type="InterPro" id="IPR035979">
    <property type="entry name" value="RBD_domain_sf"/>
</dbReference>
<proteinExistence type="inferred from homology"/>
<reference evidence="9 10" key="1">
    <citation type="submission" date="2019-04" db="EMBL/GenBank/DDBJ databases">
        <authorList>
            <consortium name="Wellcome Sanger Institute Data Sharing"/>
        </authorList>
    </citation>
    <scope>NUCLEOTIDE SEQUENCE [LARGE SCALE GENOMIC DNA]</scope>
</reference>
<dbReference type="RefSeq" id="XP_029103059.1">
    <property type="nucleotide sequence ID" value="XM_029247226.1"/>
</dbReference>
<protein>
    <submittedName>
        <fullName evidence="9">RNA binding motif protein 19</fullName>
    </submittedName>
</protein>
<feature type="compositionally biased region" description="Basic and acidic residues" evidence="7">
    <location>
        <begin position="172"/>
        <end position="189"/>
    </location>
</feature>
<feature type="domain" description="RRM" evidence="8">
    <location>
        <begin position="720"/>
        <end position="801"/>
    </location>
</feature>
<dbReference type="CDD" id="cd12502">
    <property type="entry name" value="RRM2_RMB19"/>
    <property type="match status" value="1"/>
</dbReference>
<dbReference type="InterPro" id="IPR000504">
    <property type="entry name" value="RRM_dom"/>
</dbReference>
<feature type="compositionally biased region" description="Acidic residues" evidence="7">
    <location>
        <begin position="707"/>
        <end position="716"/>
    </location>
</feature>
<organism evidence="9 10">
    <name type="scientific">Scleropages formosus</name>
    <name type="common">Asian bonytongue</name>
    <name type="synonym">Osteoglossum formosum</name>
    <dbReference type="NCBI Taxonomy" id="113540"/>
    <lineage>
        <taxon>Eukaryota</taxon>
        <taxon>Metazoa</taxon>
        <taxon>Chordata</taxon>
        <taxon>Craniata</taxon>
        <taxon>Vertebrata</taxon>
        <taxon>Euteleostomi</taxon>
        <taxon>Actinopterygii</taxon>
        <taxon>Neopterygii</taxon>
        <taxon>Teleostei</taxon>
        <taxon>Osteoglossocephala</taxon>
        <taxon>Osteoglossomorpha</taxon>
        <taxon>Osteoglossiformes</taxon>
        <taxon>Osteoglossidae</taxon>
        <taxon>Scleropages</taxon>
    </lineage>
</organism>
<feature type="compositionally biased region" description="Basic and acidic residues" evidence="7">
    <location>
        <begin position="287"/>
        <end position="297"/>
    </location>
</feature>
<dbReference type="SUPFAM" id="SSF54928">
    <property type="entry name" value="RNA-binding domain, RBD"/>
    <property type="match status" value="5"/>
</dbReference>
<dbReference type="GeneTree" id="ENSGT00840000129953"/>
<feature type="domain" description="RRM" evidence="8">
    <location>
        <begin position="822"/>
        <end position="902"/>
    </location>
</feature>
<feature type="region of interest" description="Disordered" evidence="7">
    <location>
        <begin position="679"/>
        <end position="718"/>
    </location>
</feature>
<keyword evidence="3" id="KW-0677">Repeat</keyword>
<evidence type="ECO:0000259" key="8">
    <source>
        <dbReference type="PROSITE" id="PS50102"/>
    </source>
</evidence>
<dbReference type="InterPro" id="IPR034421">
    <property type="entry name" value="RBM19_RRM6"/>
</dbReference>
<evidence type="ECO:0000256" key="7">
    <source>
        <dbReference type="SAM" id="MobiDB-lite"/>
    </source>
</evidence>
<dbReference type="CDD" id="cd12569">
    <property type="entry name" value="RRM4_RBM19"/>
    <property type="match status" value="1"/>
</dbReference>
<dbReference type="SMART" id="SM00360">
    <property type="entry name" value="RRM"/>
    <property type="match status" value="6"/>
</dbReference>
<dbReference type="GO" id="GO:0003729">
    <property type="term" value="F:mRNA binding"/>
    <property type="evidence" value="ECO:0007669"/>
    <property type="project" value="TreeGrafter"/>
</dbReference>
<reference evidence="9" key="3">
    <citation type="submission" date="2025-09" db="UniProtKB">
        <authorList>
            <consortium name="Ensembl"/>
        </authorList>
    </citation>
    <scope>IDENTIFICATION</scope>
</reference>
<evidence type="ECO:0000313" key="10">
    <source>
        <dbReference type="Proteomes" id="UP000694397"/>
    </source>
</evidence>
<feature type="compositionally biased region" description="Low complexity" evidence="7">
    <location>
        <begin position="231"/>
        <end position="241"/>
    </location>
</feature>
<evidence type="ECO:0000256" key="5">
    <source>
        <dbReference type="ARBA" id="ARBA00023242"/>
    </source>
</evidence>
<evidence type="ECO:0000256" key="6">
    <source>
        <dbReference type="PROSITE-ProRule" id="PRU00176"/>
    </source>
</evidence>
<dbReference type="Proteomes" id="UP000694397">
    <property type="component" value="Chromosome 21"/>
</dbReference>
<dbReference type="FunFam" id="3.30.70.330:FF:000240">
    <property type="entry name" value="RNA binding motif protein 19"/>
    <property type="match status" value="1"/>
</dbReference>
<dbReference type="PROSITE" id="PS50102">
    <property type="entry name" value="RRM"/>
    <property type="match status" value="6"/>
</dbReference>
<dbReference type="InterPro" id="IPR051945">
    <property type="entry name" value="RRM_MRD1_RNA_proc_ribogen"/>
</dbReference>
<feature type="domain" description="RRM" evidence="8">
    <location>
        <begin position="602"/>
        <end position="674"/>
    </location>
</feature>
<dbReference type="InterPro" id="IPR034418">
    <property type="entry name" value="RMB19_RRM1"/>
</dbReference>
<dbReference type="InterPro" id="IPR034417">
    <property type="entry name" value="RMB19_RRM2"/>
</dbReference>
<dbReference type="Pfam" id="PF00076">
    <property type="entry name" value="RRM_1"/>
    <property type="match status" value="6"/>
</dbReference>
<dbReference type="InterPro" id="IPR034420">
    <property type="entry name" value="RBM19_RRM4"/>
</dbReference>
<dbReference type="CTD" id="9904"/>
<dbReference type="FunFam" id="3.30.70.330:FF:000608">
    <property type="entry name" value="RNA binding motif protein 19"/>
    <property type="match status" value="1"/>
</dbReference>
<comment type="subcellular location">
    <subcellularLocation>
        <location evidence="1">Nucleus</location>
    </subcellularLocation>
</comment>
<evidence type="ECO:0000313" key="9">
    <source>
        <dbReference type="Ensembl" id="ENSSFOP00015060684.1"/>
    </source>
</evidence>
<dbReference type="Ensembl" id="ENSSFOT00015075506.1">
    <property type="protein sequence ID" value="ENSSFOP00015060684.1"/>
    <property type="gene ID" value="ENSSFOG00015005124.2"/>
</dbReference>
<feature type="region of interest" description="Disordered" evidence="7">
    <location>
        <begin position="77"/>
        <end position="302"/>
    </location>
</feature>
<comment type="similarity">
    <text evidence="2">Belongs to the RRM MRD1 family.</text>
</comment>
<feature type="region of interest" description="Disordered" evidence="7">
    <location>
        <begin position="378"/>
        <end position="411"/>
    </location>
</feature>
<dbReference type="InterPro" id="IPR034423">
    <property type="entry name" value="RBM19_RRM5"/>
</dbReference>
<dbReference type="InterPro" id="IPR012677">
    <property type="entry name" value="Nucleotide-bd_a/b_plait_sf"/>
</dbReference>
<dbReference type="FunFam" id="3.30.70.330:FF:000813">
    <property type="entry name" value="RNA binding motif protein 19"/>
    <property type="match status" value="1"/>
</dbReference>
<keyword evidence="10" id="KW-1185">Reference proteome</keyword>
<evidence type="ECO:0000256" key="4">
    <source>
        <dbReference type="ARBA" id="ARBA00022884"/>
    </source>
</evidence>
<sequence length="944" mass="106086">MSRLIVKNLPSGMKEERLRAMFSAFGTLTDCVLKFTKEGKFRRFAFVGFREEEDAERATRHFHRSFVDTSRISVERCKSFGDPTKPRAWSRRSHRSATPTEEEEEPQEEEQKKKEKEKKKKRKEEEEESSALGALEQDENFQEFLAVHQNRAHIPTWANDTPTRAANPQPAPHERQEDKVKHKGAKDDYLNFDSDESDEDLEQEEDQEDEDECPTKEALESSLSDMDYLRSKVVSVKGSSVDAEGQDSDEDAKEELLAQLQAGGASESEDKDSAQRAKAKRGNKKDKHGEMDKKQEVEPTTDFTVKLRGAPFNVTEQQVREFMTPLKPVAIRIVRNAYGNKTGYVFVDLRSAEEVEKALRKDKDYMGGRYIEVFQASGDGGSSKRAPCTEEKGGQNRSFQRQIREDEEEEEVSESGRLFVRNLPYTCNERELSDIFAQYGPLAEVHFPIDGLTKKPKGFAFVTYMIPEHAVRALAELDGHVFQGRMLHILPSTLKKEKAEQDPSGPGSSSFKKQRDAKQKAGSTSSHNWNTLFLGTNAVADAIAEKYSTTKSQVLDHESQGSLAVRMALGETQIVQETRQFLLDNHICLDSFSQAAGPRSNAVLLVKNLPAGVKVSELEAVFSPHGSLGRVLLPPSGLTAIVEFLEFSEAKRAFTRLAYTKFQHVPLYLEWAPAGVFSTPPQEKAKKPPAESNPEAQEQRADAAASGDEEEEEEESVPGCTLFVKNLNFSTSEETLAEVFSKCGALKTCTVSRKKQRSGDLLSMGYGFVRYKTPKAAQKALRQLQHCTVDDHQLELKLSERATRPAVRSARTKQTARKQTTSKILVRNVPFQATAKELRELFGTFGELKSVRLPKKVSGTGAHRGFCFVDFLTKQDAKKAFGSLCHSTHLYGRRLVLEWADSEETIEALRRKTAERFHDAAKKRKLSELKAGILEDMGEENEEA</sequence>
<dbReference type="PANTHER" id="PTHR48039">
    <property type="entry name" value="RNA-BINDING MOTIF PROTEIN 14B"/>
    <property type="match status" value="1"/>
</dbReference>
<dbReference type="PANTHER" id="PTHR48039:SF5">
    <property type="entry name" value="RNA-BINDING PROTEIN 28"/>
    <property type="match status" value="1"/>
</dbReference>
<dbReference type="AlphaFoldDB" id="A0A8C9U675"/>
<dbReference type="KEGG" id="sfm:108927532"/>
<feature type="domain" description="RRM" evidence="8">
    <location>
        <begin position="2"/>
        <end position="79"/>
    </location>
</feature>
<dbReference type="FunFam" id="3.30.70.330:FF:000740">
    <property type="entry name" value="RNA binding motif protein 19"/>
    <property type="match status" value="1"/>
</dbReference>
<feature type="compositionally biased region" description="Basic residues" evidence="7">
    <location>
        <begin position="277"/>
        <end position="286"/>
    </location>
</feature>
<dbReference type="FunFam" id="3.30.70.330:FF:000277">
    <property type="entry name" value="RNA binding motif protein 19"/>
    <property type="match status" value="1"/>
</dbReference>
<dbReference type="Gene3D" id="3.30.70.330">
    <property type="match status" value="6"/>
</dbReference>
<evidence type="ECO:0000256" key="2">
    <source>
        <dbReference type="ARBA" id="ARBA00008033"/>
    </source>
</evidence>
<feature type="domain" description="RRM" evidence="8">
    <location>
        <begin position="416"/>
        <end position="494"/>
    </location>
</feature>
<feature type="region of interest" description="Disordered" evidence="7">
    <location>
        <begin position="495"/>
        <end position="525"/>
    </location>
</feature>
<evidence type="ECO:0000256" key="1">
    <source>
        <dbReference type="ARBA" id="ARBA00004123"/>
    </source>
</evidence>
<dbReference type="CDD" id="cd12564">
    <property type="entry name" value="RRM1_RBM19"/>
    <property type="match status" value="1"/>
</dbReference>
<feature type="compositionally biased region" description="Acidic residues" evidence="7">
    <location>
        <begin position="244"/>
        <end position="253"/>
    </location>
</feature>
<accession>A0A8C9U675</accession>